<organism evidence="1 2">
    <name type="scientific">Ktedonospora formicarum</name>
    <dbReference type="NCBI Taxonomy" id="2778364"/>
    <lineage>
        <taxon>Bacteria</taxon>
        <taxon>Bacillati</taxon>
        <taxon>Chloroflexota</taxon>
        <taxon>Ktedonobacteria</taxon>
        <taxon>Ktedonobacterales</taxon>
        <taxon>Ktedonobacteraceae</taxon>
        <taxon>Ktedonospora</taxon>
    </lineage>
</organism>
<dbReference type="Proteomes" id="UP000612362">
    <property type="component" value="Unassembled WGS sequence"/>
</dbReference>
<keyword evidence="2" id="KW-1185">Reference proteome</keyword>
<gene>
    <name evidence="1" type="ORF">KSX_46370</name>
</gene>
<dbReference type="EMBL" id="BNJF01000002">
    <property type="protein sequence ID" value="GHO46474.1"/>
    <property type="molecule type" value="Genomic_DNA"/>
</dbReference>
<sequence>MAMQTFPIMGKQPWVFLENIEGNLTVLPWERREIAVETEEPIQDIRQEGDTIRIQGYRSHITLRVPFIRVILNHLTTSISASRLSGNVQMEKVGSVELRQVSGNVYLEETYGSVRLEELREQAQLHFVGGSLTAINAPYVRAWGAVGGSVLVRNARLIDIDNIGGSLNAQDITEKLLCKHVGGSAEVTGCHQAEVEITAVGGSANIDGAASLHSIAVGGSAKLEGLFALGNLHKVAAGGSAILTLPAESNVSVKAVAGGSVGGSALNRSYNHMANVVYGDGRASLFVTAGGRVALNGDIRPTRG</sequence>
<dbReference type="RefSeq" id="WP_220195849.1">
    <property type="nucleotide sequence ID" value="NZ_BNJF01000002.1"/>
</dbReference>
<proteinExistence type="predicted"/>
<accession>A0A8J3I6S1</accession>
<reference evidence="1" key="1">
    <citation type="submission" date="2020-10" db="EMBL/GenBank/DDBJ databases">
        <title>Taxonomic study of unclassified bacteria belonging to the class Ktedonobacteria.</title>
        <authorList>
            <person name="Yabe S."/>
            <person name="Wang C.M."/>
            <person name="Zheng Y."/>
            <person name="Sakai Y."/>
            <person name="Cavaletti L."/>
            <person name="Monciardini P."/>
            <person name="Donadio S."/>
        </authorList>
    </citation>
    <scope>NUCLEOTIDE SEQUENCE</scope>
    <source>
        <strain evidence="1">SOSP1-1</strain>
    </source>
</reference>
<dbReference type="AlphaFoldDB" id="A0A8J3I6S1"/>
<evidence type="ECO:0000313" key="1">
    <source>
        <dbReference type="EMBL" id="GHO46474.1"/>
    </source>
</evidence>
<comment type="caution">
    <text evidence="1">The sequence shown here is derived from an EMBL/GenBank/DDBJ whole genome shotgun (WGS) entry which is preliminary data.</text>
</comment>
<evidence type="ECO:0008006" key="3">
    <source>
        <dbReference type="Google" id="ProtNLM"/>
    </source>
</evidence>
<protein>
    <recommendedName>
        <fullName evidence="3">Adhesin domain-containing protein</fullName>
    </recommendedName>
</protein>
<name>A0A8J3I6S1_9CHLR</name>
<evidence type="ECO:0000313" key="2">
    <source>
        <dbReference type="Proteomes" id="UP000612362"/>
    </source>
</evidence>